<dbReference type="AlphaFoldDB" id="A0A9P4XWM0"/>
<evidence type="ECO:0000256" key="2">
    <source>
        <dbReference type="ARBA" id="ARBA00023002"/>
    </source>
</evidence>
<evidence type="ECO:0000313" key="6">
    <source>
        <dbReference type="EMBL" id="KAF3762191.1"/>
    </source>
</evidence>
<protein>
    <submittedName>
        <fullName evidence="6">Aldo/keto reductase</fullName>
    </submittedName>
</protein>
<dbReference type="InterPro" id="IPR036812">
    <property type="entry name" value="NAD(P)_OxRdtase_dom_sf"/>
</dbReference>
<dbReference type="InterPro" id="IPR023210">
    <property type="entry name" value="NADP_OxRdtase_dom"/>
</dbReference>
<evidence type="ECO:0000259" key="5">
    <source>
        <dbReference type="Pfam" id="PF00248"/>
    </source>
</evidence>
<proteinExistence type="inferred from homology"/>
<keyword evidence="2" id="KW-0560">Oxidoreductase</keyword>
<dbReference type="RefSeq" id="XP_040773170.1">
    <property type="nucleotide sequence ID" value="XM_040917584.1"/>
</dbReference>
<accession>A0A9P4XWM0</accession>
<dbReference type="Proteomes" id="UP000803844">
    <property type="component" value="Unassembled WGS sequence"/>
</dbReference>
<dbReference type="PANTHER" id="PTHR43364">
    <property type="entry name" value="NADH-SPECIFIC METHYLGLYOXAL REDUCTASE-RELATED"/>
    <property type="match status" value="1"/>
</dbReference>
<feature type="region of interest" description="Disordered" evidence="4">
    <location>
        <begin position="1"/>
        <end position="21"/>
    </location>
</feature>
<dbReference type="OrthoDB" id="48988at2759"/>
<reference evidence="6" key="1">
    <citation type="journal article" date="2020" name="Phytopathology">
        <title>Genome sequence of the chestnut blight fungus Cryphonectria parasitica EP155: A fundamental resource for an archetypical invasive plant pathogen.</title>
        <authorList>
            <person name="Crouch J.A."/>
            <person name="Dawe A."/>
            <person name="Aerts A."/>
            <person name="Barry K."/>
            <person name="Churchill A.C.L."/>
            <person name="Grimwood J."/>
            <person name="Hillman B."/>
            <person name="Milgroom M.G."/>
            <person name="Pangilinan J."/>
            <person name="Smith M."/>
            <person name="Salamov A."/>
            <person name="Schmutz J."/>
            <person name="Yadav J."/>
            <person name="Grigoriev I.V."/>
            <person name="Nuss D."/>
        </authorList>
    </citation>
    <scope>NUCLEOTIDE SEQUENCE</scope>
    <source>
        <strain evidence="6">EP155</strain>
    </source>
</reference>
<organism evidence="6 7">
    <name type="scientific">Cryphonectria parasitica (strain ATCC 38755 / EP155)</name>
    <dbReference type="NCBI Taxonomy" id="660469"/>
    <lineage>
        <taxon>Eukaryota</taxon>
        <taxon>Fungi</taxon>
        <taxon>Dikarya</taxon>
        <taxon>Ascomycota</taxon>
        <taxon>Pezizomycotina</taxon>
        <taxon>Sordariomycetes</taxon>
        <taxon>Sordariomycetidae</taxon>
        <taxon>Diaporthales</taxon>
        <taxon>Cryphonectriaceae</taxon>
        <taxon>Cryphonectria-Endothia species complex</taxon>
        <taxon>Cryphonectria</taxon>
    </lineage>
</organism>
<evidence type="ECO:0000256" key="4">
    <source>
        <dbReference type="SAM" id="MobiDB-lite"/>
    </source>
</evidence>
<evidence type="ECO:0000256" key="1">
    <source>
        <dbReference type="ARBA" id="ARBA00022857"/>
    </source>
</evidence>
<dbReference type="PANTHER" id="PTHR43364:SF7">
    <property type="entry name" value="NADP-DEPENDENT OXIDOREDUCTASE DOMAIN-CONTAINING PROTEIN-RELATED"/>
    <property type="match status" value="1"/>
</dbReference>
<dbReference type="Gene3D" id="3.20.20.100">
    <property type="entry name" value="NADP-dependent oxidoreductase domain"/>
    <property type="match status" value="1"/>
</dbReference>
<dbReference type="GeneID" id="63834713"/>
<evidence type="ECO:0000256" key="3">
    <source>
        <dbReference type="ARBA" id="ARBA00038157"/>
    </source>
</evidence>
<name>A0A9P4XWM0_CRYP1</name>
<sequence length="395" mass="43770">MSRLPPIAVAPDSPLGRHRQLSPSAAIRVSPICLGAMNFGEVSKEAMGECTKETAFSILDYFYSQGGNFIDTANAYQDGESEEWLGEWMTARDNRDEMVIATKFTGPFVGPQVNKKGIIKSNLGGNSTKSMKLSLEYSLKRLRTTYIDVFYVHWWDYTTTVEELMHSLNDLVVAGKVLYLGISDTPAWVVSKANQYARMAGLRQFSVYQGHWSAALRDMERDIIPMCLDEKMGICPYGVLGQGRFQSADVYKQREEVGEGRTIGMPISQQDRNVSAALEKIARAKGEKTTLHHVAIAYVMQKFPYVVPLLGARKLEYIEKSIPGLQVALTEADIDEIESAYPFNAGFPHTFLSGGIFQGSDVPAKGAFGSDQVVLTKMTCGYVDFVDRPKPIKPA</sequence>
<comment type="caution">
    <text evidence="6">The sequence shown here is derived from an EMBL/GenBank/DDBJ whole genome shotgun (WGS) entry which is preliminary data.</text>
</comment>
<dbReference type="GO" id="GO:0016491">
    <property type="term" value="F:oxidoreductase activity"/>
    <property type="evidence" value="ECO:0007669"/>
    <property type="project" value="UniProtKB-KW"/>
</dbReference>
<feature type="domain" description="NADP-dependent oxidoreductase" evidence="5">
    <location>
        <begin position="31"/>
        <end position="341"/>
    </location>
</feature>
<keyword evidence="1" id="KW-0521">NADP</keyword>
<dbReference type="EMBL" id="MU032350">
    <property type="protein sequence ID" value="KAF3762191.1"/>
    <property type="molecule type" value="Genomic_DNA"/>
</dbReference>
<dbReference type="SUPFAM" id="SSF51430">
    <property type="entry name" value="NAD(P)-linked oxidoreductase"/>
    <property type="match status" value="1"/>
</dbReference>
<gene>
    <name evidence="6" type="ORF">M406DRAFT_263318</name>
</gene>
<keyword evidence="7" id="KW-1185">Reference proteome</keyword>
<dbReference type="Pfam" id="PF00248">
    <property type="entry name" value="Aldo_ket_red"/>
    <property type="match status" value="1"/>
</dbReference>
<dbReference type="InterPro" id="IPR050523">
    <property type="entry name" value="AKR_Detox_Biosynth"/>
</dbReference>
<comment type="similarity">
    <text evidence="3">Belongs to the aldo/keto reductase family. Aldo/keto reductase 2 subfamily.</text>
</comment>
<evidence type="ECO:0000313" key="7">
    <source>
        <dbReference type="Proteomes" id="UP000803844"/>
    </source>
</evidence>